<evidence type="ECO:0000313" key="1">
    <source>
        <dbReference type="EMBL" id="ALG08149.1"/>
    </source>
</evidence>
<dbReference type="EMBL" id="CP012752">
    <property type="protein sequence ID" value="ALG08149.1"/>
    <property type="molecule type" value="Genomic_DNA"/>
</dbReference>
<protein>
    <submittedName>
        <fullName evidence="1">Uncharacterized protein</fullName>
    </submittedName>
</protein>
<dbReference type="NCBIfam" id="NF041516">
    <property type="entry name" value="PA2928_fam"/>
    <property type="match status" value="1"/>
</dbReference>
<dbReference type="STRING" id="860235.AOZ06_15600"/>
<reference evidence="1 2" key="1">
    <citation type="submission" date="2015-07" db="EMBL/GenBank/DDBJ databases">
        <title>Genome sequencing of Kibdelosporangium phytohabitans.</title>
        <authorList>
            <person name="Qin S."/>
            <person name="Xing K."/>
        </authorList>
    </citation>
    <scope>NUCLEOTIDE SEQUENCE [LARGE SCALE GENOMIC DNA]</scope>
    <source>
        <strain evidence="1 2">KLBMP1111</strain>
    </source>
</reference>
<name>A0A0N9HSY3_9PSEU</name>
<dbReference type="KEGG" id="kphy:AOZ06_15600"/>
<gene>
    <name evidence="1" type="ORF">AOZ06_15600</name>
</gene>
<dbReference type="InterPro" id="IPR011044">
    <property type="entry name" value="Quino_amine_DH_bsu"/>
</dbReference>
<dbReference type="SUPFAM" id="SSF50969">
    <property type="entry name" value="YVTN repeat-like/Quinoprotein amine dehydrogenase"/>
    <property type="match status" value="1"/>
</dbReference>
<dbReference type="InterPro" id="IPR048161">
    <property type="entry name" value="PA2928-like"/>
</dbReference>
<accession>A0A0N9HSY3</accession>
<sequence length="359" mass="36699">MLVLAPVAMVVFMLFGVSYLASSDPAVTLQPGAGFATVSGKEVALLPYHRSGTRGMFQMITQDMFQVRLSATELDTGRALWDVPLAGELSWQARVLASGTWNTYVVTDGGLVILDLTSGAVLARDHGIQGLPRAVTSRAAYGYDASAKAIVAMDADGGLHTIALDAITAIPASPQVVAAWAGKLSAKRPIGTATSSSATEGVVSGGGTVLLQPRGNAPGLGLVRRSGGGGTPVGDTVFHEAQIPLTPPPGEAEPEDFPAGRRSTIAAGAPAGLVVVHHNRDVNSKERALSVVSLRTGEVTATLPTGTGSARALTSPGNRTLIYVRAPGDTAGEGLALIGLDGRATWVEVGSVDYFGNPG</sequence>
<keyword evidence="2" id="KW-1185">Reference proteome</keyword>
<dbReference type="Proteomes" id="UP000063699">
    <property type="component" value="Chromosome"/>
</dbReference>
<organism evidence="1 2">
    <name type="scientific">Kibdelosporangium phytohabitans</name>
    <dbReference type="NCBI Taxonomy" id="860235"/>
    <lineage>
        <taxon>Bacteria</taxon>
        <taxon>Bacillati</taxon>
        <taxon>Actinomycetota</taxon>
        <taxon>Actinomycetes</taxon>
        <taxon>Pseudonocardiales</taxon>
        <taxon>Pseudonocardiaceae</taxon>
        <taxon>Kibdelosporangium</taxon>
    </lineage>
</organism>
<dbReference type="AlphaFoldDB" id="A0A0N9HSY3"/>
<proteinExistence type="predicted"/>
<evidence type="ECO:0000313" key="2">
    <source>
        <dbReference type="Proteomes" id="UP000063699"/>
    </source>
</evidence>